<accession>A0A1T3NSB7</accession>
<gene>
    <name evidence="1" type="ORF">B4N89_00675</name>
</gene>
<comment type="caution">
    <text evidence="1">The sequence shown here is derived from an EMBL/GenBank/DDBJ whole genome shotgun (WGS) entry which is preliminary data.</text>
</comment>
<dbReference type="AlphaFoldDB" id="A0A1T3NSB7"/>
<dbReference type="Gene3D" id="2.40.128.20">
    <property type="match status" value="1"/>
</dbReference>
<dbReference type="STRING" id="159449.B4N89_00675"/>
<dbReference type="OrthoDB" id="457594at2"/>
<name>A0A1T3NSB7_9ACTN</name>
<evidence type="ECO:0000313" key="1">
    <source>
        <dbReference type="EMBL" id="OPC79654.1"/>
    </source>
</evidence>
<protein>
    <submittedName>
        <fullName evidence="1">DUF3598 domain-containing protein</fullName>
    </submittedName>
</protein>
<dbReference type="Proteomes" id="UP000190037">
    <property type="component" value="Unassembled WGS sequence"/>
</dbReference>
<dbReference type="SUPFAM" id="SSF50814">
    <property type="entry name" value="Lipocalins"/>
    <property type="match status" value="1"/>
</dbReference>
<dbReference type="InterPro" id="IPR012674">
    <property type="entry name" value="Calycin"/>
</dbReference>
<proteinExistence type="predicted"/>
<reference evidence="1 2" key="1">
    <citation type="submission" date="2017-03" db="EMBL/GenBank/DDBJ databases">
        <title>Draft genome sequence of Streptomyces scabrisporus NF3, endophyte isolated from Amphipterygium adstringens.</title>
        <authorList>
            <person name="Vazquez M."/>
            <person name="Ceapa C.D."/>
            <person name="Rodriguez Luna D."/>
            <person name="Sanchez Esquivel S."/>
        </authorList>
    </citation>
    <scope>NUCLEOTIDE SEQUENCE [LARGE SCALE GENOMIC DNA]</scope>
    <source>
        <strain evidence="1 2">NF3</strain>
    </source>
</reference>
<dbReference type="RefSeq" id="WP_078973918.1">
    <property type="nucleotide sequence ID" value="NZ_MWQN01000001.1"/>
</dbReference>
<sequence>MGIREEMTTLVRHEGEWEGTYVYIDEDGTVTDRHHAHLTCAFPGEGAYPYMQTNRYRWDDGRREEFRFPASYADGRILFDTERMSGHAWDVDERITVLTWTYKHDPSGYFYEMIHLSEDGNARCRTWHFIQDGRCTRRVVINERRVPA</sequence>
<organism evidence="1 2">
    <name type="scientific">Embleya scabrispora</name>
    <dbReference type="NCBI Taxonomy" id="159449"/>
    <lineage>
        <taxon>Bacteria</taxon>
        <taxon>Bacillati</taxon>
        <taxon>Actinomycetota</taxon>
        <taxon>Actinomycetes</taxon>
        <taxon>Kitasatosporales</taxon>
        <taxon>Streptomycetaceae</taxon>
        <taxon>Embleya</taxon>
    </lineage>
</organism>
<evidence type="ECO:0000313" key="2">
    <source>
        <dbReference type="Proteomes" id="UP000190037"/>
    </source>
</evidence>
<keyword evidence="2" id="KW-1185">Reference proteome</keyword>
<dbReference type="EMBL" id="MWQN01000001">
    <property type="protein sequence ID" value="OPC79654.1"/>
    <property type="molecule type" value="Genomic_DNA"/>
</dbReference>